<proteinExistence type="predicted"/>
<evidence type="ECO:0000313" key="1">
    <source>
        <dbReference type="EMBL" id="NKE73496.1"/>
    </source>
</evidence>
<dbReference type="Proteomes" id="UP000534783">
    <property type="component" value="Unassembled WGS sequence"/>
</dbReference>
<protein>
    <submittedName>
        <fullName evidence="1">Uncharacterized protein</fullName>
    </submittedName>
</protein>
<name>A0A7X6ID41_9BACT</name>
<dbReference type="RefSeq" id="WP_168063453.1">
    <property type="nucleotide sequence ID" value="NZ_VTOW01000007.1"/>
</dbReference>
<keyword evidence="2" id="KW-1185">Reference proteome</keyword>
<dbReference type="EMBL" id="VTOW01000007">
    <property type="protein sequence ID" value="NKE73496.1"/>
    <property type="molecule type" value="Genomic_DNA"/>
</dbReference>
<dbReference type="AlphaFoldDB" id="A0A7X6ID41"/>
<accession>A0A7X6ID41</accession>
<organism evidence="1 2">
    <name type="scientific">Candidatus Manganitrophus noduliformans</name>
    <dbReference type="NCBI Taxonomy" id="2606439"/>
    <lineage>
        <taxon>Bacteria</taxon>
        <taxon>Pseudomonadati</taxon>
        <taxon>Nitrospirota</taxon>
        <taxon>Nitrospiria</taxon>
        <taxon>Candidatus Troglogloeales</taxon>
        <taxon>Candidatus Manganitrophaceae</taxon>
        <taxon>Candidatus Manganitrophus</taxon>
    </lineage>
</organism>
<gene>
    <name evidence="1" type="ORF">MNODULE_22300</name>
</gene>
<reference evidence="1 2" key="1">
    <citation type="journal article" date="2020" name="Nature">
        <title>Bacterial chemolithoautotrophy via manganese oxidation.</title>
        <authorList>
            <person name="Yu H."/>
            <person name="Leadbetter J.R."/>
        </authorList>
    </citation>
    <scope>NUCLEOTIDE SEQUENCE [LARGE SCALE GENOMIC DNA]</scope>
    <source>
        <strain evidence="1 2">Mn-1</strain>
    </source>
</reference>
<comment type="caution">
    <text evidence="1">The sequence shown here is derived from an EMBL/GenBank/DDBJ whole genome shotgun (WGS) entry which is preliminary data.</text>
</comment>
<evidence type="ECO:0000313" key="2">
    <source>
        <dbReference type="Proteomes" id="UP000534783"/>
    </source>
</evidence>
<sequence length="84" mass="9307">MKIVICPDGKIISLYQEVIDLSRCGRAGHRRASQVEPTVTGEWMVDLSPVGGPTLGPFARRSDALAEETAWLSQRLEEIAERIK</sequence>